<dbReference type="InterPro" id="IPR050156">
    <property type="entry name" value="TC-AMP_synthase_SUA5"/>
</dbReference>
<dbReference type="GO" id="GO:0005524">
    <property type="term" value="F:ATP binding"/>
    <property type="evidence" value="ECO:0007669"/>
    <property type="project" value="UniProtKB-KW"/>
</dbReference>
<evidence type="ECO:0000256" key="2">
    <source>
        <dbReference type="ARBA" id="ARBA00007663"/>
    </source>
</evidence>
<dbReference type="PANTHER" id="PTHR17490:SF16">
    <property type="entry name" value="THREONYLCARBAMOYL-AMP SYNTHASE"/>
    <property type="match status" value="1"/>
</dbReference>
<dbReference type="PANTHER" id="PTHR17490">
    <property type="entry name" value="SUA5"/>
    <property type="match status" value="1"/>
</dbReference>
<evidence type="ECO:0000256" key="5">
    <source>
        <dbReference type="ARBA" id="ARBA00022679"/>
    </source>
</evidence>
<protein>
    <recommendedName>
        <fullName evidence="10">L-threonylcarbamoyladenylate synthase</fullName>
        <ecNumber evidence="3">2.7.7.87</ecNumber>
    </recommendedName>
    <alternativeName>
        <fullName evidence="10">L-threonylcarbamoyladenylate synthase</fullName>
    </alternativeName>
</protein>
<dbReference type="EMBL" id="PCRZ01000029">
    <property type="protein sequence ID" value="PIP29890.1"/>
    <property type="molecule type" value="Genomic_DNA"/>
</dbReference>
<feature type="domain" description="YrdC-like" evidence="12">
    <location>
        <begin position="1"/>
        <end position="145"/>
    </location>
</feature>
<dbReference type="GO" id="GO:0008033">
    <property type="term" value="P:tRNA processing"/>
    <property type="evidence" value="ECO:0007669"/>
    <property type="project" value="UniProtKB-KW"/>
</dbReference>
<keyword evidence="6" id="KW-0819">tRNA processing</keyword>
<sequence>IYRIRKRNLKKPVIVLIGDLADLARFGIKPTPRVKTFFGKIWPGPYSVVLPCPSVALRGGGPCPGKKFAYLHRGTETLAFRLPKPQWLRALLRATGPLVALSANPEGKPPAKTVAGAKKYFGTKVDFYVSGETRAAASTLLEVKR</sequence>
<organism evidence="13 14">
    <name type="scientific">Candidatus Jorgensenbacteria bacterium CG23_combo_of_CG06-09_8_20_14_all_54_14</name>
    <dbReference type="NCBI Taxonomy" id="1974595"/>
    <lineage>
        <taxon>Bacteria</taxon>
        <taxon>Candidatus Joergenseniibacteriota</taxon>
    </lineage>
</organism>
<dbReference type="GO" id="GO:0005737">
    <property type="term" value="C:cytoplasm"/>
    <property type="evidence" value="ECO:0007669"/>
    <property type="project" value="UniProtKB-SubCell"/>
</dbReference>
<dbReference type="PROSITE" id="PS51163">
    <property type="entry name" value="YRDC"/>
    <property type="match status" value="1"/>
</dbReference>
<evidence type="ECO:0000256" key="11">
    <source>
        <dbReference type="ARBA" id="ARBA00048366"/>
    </source>
</evidence>
<keyword evidence="9" id="KW-0067">ATP-binding</keyword>
<dbReference type="GO" id="GO:0003725">
    <property type="term" value="F:double-stranded RNA binding"/>
    <property type="evidence" value="ECO:0007669"/>
    <property type="project" value="InterPro"/>
</dbReference>
<keyword evidence="8" id="KW-0547">Nucleotide-binding</keyword>
<dbReference type="InterPro" id="IPR006070">
    <property type="entry name" value="Sua5-like_dom"/>
</dbReference>
<dbReference type="InterPro" id="IPR017945">
    <property type="entry name" value="DHBP_synth_RibB-like_a/b_dom"/>
</dbReference>
<evidence type="ECO:0000259" key="12">
    <source>
        <dbReference type="PROSITE" id="PS51163"/>
    </source>
</evidence>
<evidence type="ECO:0000256" key="6">
    <source>
        <dbReference type="ARBA" id="ARBA00022694"/>
    </source>
</evidence>
<dbReference type="GO" id="GO:0000049">
    <property type="term" value="F:tRNA binding"/>
    <property type="evidence" value="ECO:0007669"/>
    <property type="project" value="TreeGrafter"/>
</dbReference>
<comment type="subcellular location">
    <subcellularLocation>
        <location evidence="1">Cytoplasm</location>
    </subcellularLocation>
</comment>
<name>A0A2G9ZBA3_9BACT</name>
<dbReference type="SUPFAM" id="SSF55821">
    <property type="entry name" value="YrdC/RibB"/>
    <property type="match status" value="1"/>
</dbReference>
<keyword evidence="7" id="KW-0548">Nucleotidyltransferase</keyword>
<dbReference type="Proteomes" id="UP000228812">
    <property type="component" value="Unassembled WGS sequence"/>
</dbReference>
<evidence type="ECO:0000256" key="7">
    <source>
        <dbReference type="ARBA" id="ARBA00022695"/>
    </source>
</evidence>
<dbReference type="Pfam" id="PF01300">
    <property type="entry name" value="Sua5_yciO_yrdC"/>
    <property type="match status" value="1"/>
</dbReference>
<evidence type="ECO:0000313" key="13">
    <source>
        <dbReference type="EMBL" id="PIP29890.1"/>
    </source>
</evidence>
<keyword evidence="4" id="KW-0963">Cytoplasm</keyword>
<accession>A0A2G9ZBA3</accession>
<gene>
    <name evidence="13" type="ORF">COX26_01620</name>
</gene>
<evidence type="ECO:0000256" key="9">
    <source>
        <dbReference type="ARBA" id="ARBA00022840"/>
    </source>
</evidence>
<evidence type="ECO:0000256" key="1">
    <source>
        <dbReference type="ARBA" id="ARBA00004496"/>
    </source>
</evidence>
<dbReference type="EC" id="2.7.7.87" evidence="3"/>
<keyword evidence="5" id="KW-0808">Transferase</keyword>
<reference evidence="13 14" key="1">
    <citation type="submission" date="2017-09" db="EMBL/GenBank/DDBJ databases">
        <title>Depth-based differentiation of microbial function through sediment-hosted aquifers and enrichment of novel symbionts in the deep terrestrial subsurface.</title>
        <authorList>
            <person name="Probst A.J."/>
            <person name="Ladd B."/>
            <person name="Jarett J.K."/>
            <person name="Geller-Mcgrath D.E."/>
            <person name="Sieber C.M."/>
            <person name="Emerson J.B."/>
            <person name="Anantharaman K."/>
            <person name="Thomas B.C."/>
            <person name="Malmstrom R."/>
            <person name="Stieglmeier M."/>
            <person name="Klingl A."/>
            <person name="Woyke T."/>
            <person name="Ryan C.M."/>
            <person name="Banfield J.F."/>
        </authorList>
    </citation>
    <scope>NUCLEOTIDE SEQUENCE [LARGE SCALE GENOMIC DNA]</scope>
    <source>
        <strain evidence="13">CG23_combo_of_CG06-09_8_20_14_all_54_14</strain>
    </source>
</reference>
<dbReference type="GO" id="GO:0061710">
    <property type="term" value="F:L-threonylcarbamoyladenylate synthase"/>
    <property type="evidence" value="ECO:0007669"/>
    <property type="project" value="UniProtKB-EC"/>
</dbReference>
<evidence type="ECO:0000256" key="10">
    <source>
        <dbReference type="ARBA" id="ARBA00029774"/>
    </source>
</evidence>
<evidence type="ECO:0000256" key="3">
    <source>
        <dbReference type="ARBA" id="ARBA00012584"/>
    </source>
</evidence>
<comment type="catalytic activity">
    <reaction evidence="11">
        <text>L-threonine + hydrogencarbonate + ATP = L-threonylcarbamoyladenylate + diphosphate + H2O</text>
        <dbReference type="Rhea" id="RHEA:36407"/>
        <dbReference type="ChEBI" id="CHEBI:15377"/>
        <dbReference type="ChEBI" id="CHEBI:17544"/>
        <dbReference type="ChEBI" id="CHEBI:30616"/>
        <dbReference type="ChEBI" id="CHEBI:33019"/>
        <dbReference type="ChEBI" id="CHEBI:57926"/>
        <dbReference type="ChEBI" id="CHEBI:73682"/>
        <dbReference type="EC" id="2.7.7.87"/>
    </reaction>
</comment>
<dbReference type="AlphaFoldDB" id="A0A2G9ZBA3"/>
<comment type="caution">
    <text evidence="13">The sequence shown here is derived from an EMBL/GenBank/DDBJ whole genome shotgun (WGS) entry which is preliminary data.</text>
</comment>
<dbReference type="GO" id="GO:0006450">
    <property type="term" value="P:regulation of translational fidelity"/>
    <property type="evidence" value="ECO:0007669"/>
    <property type="project" value="TreeGrafter"/>
</dbReference>
<dbReference type="Gene3D" id="3.90.870.10">
    <property type="entry name" value="DHBP synthase"/>
    <property type="match status" value="1"/>
</dbReference>
<feature type="non-terminal residue" evidence="13">
    <location>
        <position position="1"/>
    </location>
</feature>
<evidence type="ECO:0000256" key="8">
    <source>
        <dbReference type="ARBA" id="ARBA00022741"/>
    </source>
</evidence>
<proteinExistence type="inferred from homology"/>
<comment type="similarity">
    <text evidence="2">Belongs to the SUA5 family.</text>
</comment>
<evidence type="ECO:0000313" key="14">
    <source>
        <dbReference type="Proteomes" id="UP000228812"/>
    </source>
</evidence>
<evidence type="ECO:0000256" key="4">
    <source>
        <dbReference type="ARBA" id="ARBA00022490"/>
    </source>
</evidence>